<feature type="domain" description="NTP pyrophosphohydrolase MazG-like" evidence="1">
    <location>
        <begin position="24"/>
        <end position="85"/>
    </location>
</feature>
<dbReference type="CDD" id="cd11535">
    <property type="entry name" value="NTP-PPase_SsMazG"/>
    <property type="match status" value="1"/>
</dbReference>
<evidence type="ECO:0000313" key="3">
    <source>
        <dbReference type="Proteomes" id="UP000250125"/>
    </source>
</evidence>
<accession>A0A2Z2MLV5</accession>
<dbReference type="PANTHER" id="PTHR42702">
    <property type="entry name" value="NUCLEOTIDE PYROPHOSPHOHYDROLASE"/>
    <property type="match status" value="1"/>
</dbReference>
<organism evidence="2 3">
    <name type="scientific">Thermococcus siculi</name>
    <dbReference type="NCBI Taxonomy" id="72803"/>
    <lineage>
        <taxon>Archaea</taxon>
        <taxon>Methanobacteriati</taxon>
        <taxon>Methanobacteriota</taxon>
        <taxon>Thermococci</taxon>
        <taxon>Thermococcales</taxon>
        <taxon>Thermococcaceae</taxon>
        <taxon>Thermococcus</taxon>
    </lineage>
</organism>
<gene>
    <name evidence="2" type="ORF">A3L11_08945</name>
</gene>
<proteinExistence type="predicted"/>
<dbReference type="RefSeq" id="WP_088856578.1">
    <property type="nucleotide sequence ID" value="NZ_CP015103.1"/>
</dbReference>
<keyword evidence="2" id="KW-0378">Hydrolase</keyword>
<dbReference type="Gene3D" id="1.10.287.1080">
    <property type="entry name" value="MazG-like"/>
    <property type="match status" value="1"/>
</dbReference>
<sequence>MEIREFQEMIKEIYFHKDSKRGVERTFLWFVEEVGELSEAIRKGDRESMEEEFADVLAWLASLANLLDIDIEEAARKKYPGVCPYCGKKPCECEEKF</sequence>
<dbReference type="PANTHER" id="PTHR42702:SF1">
    <property type="entry name" value="REGULATORY PROTEIN FOR BETA-LACTAMASE"/>
    <property type="match status" value="1"/>
</dbReference>
<dbReference type="AlphaFoldDB" id="A0A2Z2MLV5"/>
<evidence type="ECO:0000259" key="1">
    <source>
        <dbReference type="Pfam" id="PF03819"/>
    </source>
</evidence>
<dbReference type="GeneID" id="33318360"/>
<dbReference type="Pfam" id="PF03819">
    <property type="entry name" value="MazG"/>
    <property type="match status" value="1"/>
</dbReference>
<reference evidence="2 3" key="1">
    <citation type="submission" date="2016-04" db="EMBL/GenBank/DDBJ databases">
        <title>Complete genome sequence of Thermococcus siculi type strain RG-20.</title>
        <authorList>
            <person name="Oger P.M."/>
        </authorList>
    </citation>
    <scope>NUCLEOTIDE SEQUENCE [LARGE SCALE GENOMIC DNA]</scope>
    <source>
        <strain evidence="2 3">RG-20</strain>
    </source>
</reference>
<dbReference type="GO" id="GO:0016787">
    <property type="term" value="F:hydrolase activity"/>
    <property type="evidence" value="ECO:0007669"/>
    <property type="project" value="UniProtKB-KW"/>
</dbReference>
<name>A0A2Z2MLV5_9EURY</name>
<evidence type="ECO:0000313" key="2">
    <source>
        <dbReference type="EMBL" id="ASJ09349.1"/>
    </source>
</evidence>
<dbReference type="InterPro" id="IPR004518">
    <property type="entry name" value="MazG-like_dom"/>
</dbReference>
<dbReference type="KEGG" id="tsl:A3L11_08945"/>
<protein>
    <submittedName>
        <fullName evidence="2">Nucleotide pyrophosphohydrolase</fullName>
    </submittedName>
</protein>
<dbReference type="OrthoDB" id="49823at2157"/>
<dbReference type="EMBL" id="CP015103">
    <property type="protein sequence ID" value="ASJ09349.1"/>
    <property type="molecule type" value="Genomic_DNA"/>
</dbReference>
<dbReference type="Proteomes" id="UP000250125">
    <property type="component" value="Chromosome"/>
</dbReference>
<dbReference type="SUPFAM" id="SSF101386">
    <property type="entry name" value="all-alpha NTP pyrophosphatases"/>
    <property type="match status" value="1"/>
</dbReference>
<keyword evidence="3" id="KW-1185">Reference proteome</keyword>